<organism evidence="1 2">
    <name type="scientific">Terribacillus saccharophilus</name>
    <dbReference type="NCBI Taxonomy" id="361277"/>
    <lineage>
        <taxon>Bacteria</taxon>
        <taxon>Bacillati</taxon>
        <taxon>Bacillota</taxon>
        <taxon>Bacilli</taxon>
        <taxon>Bacillales</taxon>
        <taxon>Bacillaceae</taxon>
        <taxon>Terribacillus</taxon>
    </lineage>
</organism>
<name>A0A268AB04_9BACI</name>
<dbReference type="Pfam" id="PF14022">
    <property type="entry name" value="DUF4238"/>
    <property type="match status" value="1"/>
</dbReference>
<dbReference type="EMBL" id="NPBV01000016">
    <property type="protein sequence ID" value="PAD21311.1"/>
    <property type="molecule type" value="Genomic_DNA"/>
</dbReference>
<dbReference type="Proteomes" id="UP000216013">
    <property type="component" value="Unassembled WGS sequence"/>
</dbReference>
<protein>
    <recommendedName>
        <fullName evidence="3">DUF4238 domain-containing protein</fullName>
    </recommendedName>
</protein>
<gene>
    <name evidence="1" type="ORF">CHH64_09415</name>
</gene>
<dbReference type="RefSeq" id="WP_095260995.1">
    <property type="nucleotide sequence ID" value="NZ_NPBV01000016.1"/>
</dbReference>
<proteinExistence type="predicted"/>
<evidence type="ECO:0008006" key="3">
    <source>
        <dbReference type="Google" id="ProtNLM"/>
    </source>
</evidence>
<sequence>MPTEAVYHHLTPQTYMRAWKHGKSSVYIVKKRHVGTGESINTKKIAGIDNYHSLRAGAAYRTEDDCDLFFEPLKDYIVKIGNQIEKNTLTLNKKFYDFENWDIYDDNGKVIDEEKKNLLKKDILNIHVKDIEEAWNRKYENYWNSVNQTIKDLISTIDKNTTCVPATKREELIRFMVSLEWRTKPYHPALLKVFDFVMNKVFDFKSIDIPEDERLYPFLETAYDEMAHSIVLKLYRDFLNGKGHIMNEANEFINNKTLVLLLAPPNKEFLTSDNPVCRFENQNGILEYIFPINPKVACSVVNGNIQQAYQLRNLTTKEIAFYNTKLKDNCYESYILREQNLSLYF</sequence>
<dbReference type="InterPro" id="IPR025332">
    <property type="entry name" value="DUF4238"/>
</dbReference>
<dbReference type="AlphaFoldDB" id="A0A268AB04"/>
<comment type="caution">
    <text evidence="1">The sequence shown here is derived from an EMBL/GenBank/DDBJ whole genome shotgun (WGS) entry which is preliminary data.</text>
</comment>
<accession>A0A268AB04</accession>
<evidence type="ECO:0000313" key="2">
    <source>
        <dbReference type="Proteomes" id="UP000216013"/>
    </source>
</evidence>
<reference evidence="1 2" key="1">
    <citation type="submission" date="2017-07" db="EMBL/GenBank/DDBJ databases">
        <title>Isolation and whole genome analysis of endospore-forming bacteria from heroin.</title>
        <authorList>
            <person name="Kalinowski J."/>
            <person name="Ahrens B."/>
            <person name="Al-Dilaimi A."/>
            <person name="Winkler A."/>
            <person name="Wibberg D."/>
            <person name="Schleenbecker U."/>
            <person name="Ruckert C."/>
            <person name="Wolfel R."/>
            <person name="Grass G."/>
        </authorList>
    </citation>
    <scope>NUCLEOTIDE SEQUENCE [LARGE SCALE GENOMIC DNA]</scope>
    <source>
        <strain evidence="1 2">7528</strain>
    </source>
</reference>
<evidence type="ECO:0000313" key="1">
    <source>
        <dbReference type="EMBL" id="PAD21311.1"/>
    </source>
</evidence>